<dbReference type="InterPro" id="IPR041657">
    <property type="entry name" value="HTH_17"/>
</dbReference>
<protein>
    <submittedName>
        <fullName evidence="2">Helix-turn-helix domain-containing protein</fullName>
    </submittedName>
</protein>
<dbReference type="Pfam" id="PF12728">
    <property type="entry name" value="HTH_17"/>
    <property type="match status" value="1"/>
</dbReference>
<evidence type="ECO:0000313" key="2">
    <source>
        <dbReference type="EMBL" id="QMU28774.1"/>
    </source>
</evidence>
<feature type="domain" description="Helix-turn-helix" evidence="1">
    <location>
        <begin position="43"/>
        <end position="88"/>
    </location>
</feature>
<dbReference type="NCBIfam" id="TIGR01764">
    <property type="entry name" value="excise"/>
    <property type="match status" value="1"/>
</dbReference>
<dbReference type="InterPro" id="IPR009061">
    <property type="entry name" value="DNA-bd_dom_put_sf"/>
</dbReference>
<evidence type="ECO:0000313" key="3">
    <source>
        <dbReference type="Proteomes" id="UP000514509"/>
    </source>
</evidence>
<accession>A0A7L7L7P5</accession>
<dbReference type="EMBL" id="CP055153">
    <property type="protein sequence ID" value="QMU28774.1"/>
    <property type="molecule type" value="Genomic_DNA"/>
</dbReference>
<gene>
    <name evidence="2" type="ORF">HUW48_12335</name>
</gene>
<dbReference type="RefSeq" id="WP_182415956.1">
    <property type="nucleotide sequence ID" value="NZ_CP055153.1"/>
</dbReference>
<dbReference type="AlphaFoldDB" id="A0A7L7L7P5"/>
<evidence type="ECO:0000259" key="1">
    <source>
        <dbReference type="Pfam" id="PF12728"/>
    </source>
</evidence>
<dbReference type="InterPro" id="IPR010093">
    <property type="entry name" value="SinI_DNA-bd"/>
</dbReference>
<proteinExistence type="predicted"/>
<dbReference type="Gene3D" id="1.10.1660.10">
    <property type="match status" value="1"/>
</dbReference>
<name>A0A7L7L7P5_9BACT</name>
<sequence length="96" mass="11352">MFKTFKPSDERLSNIEQLLLIILEQTRPAEKLSFPQSEPPIKIERVCELLSISKSTARNWMKDGRIPFKRIGSRIYFFESEILESLEQPLKWRRAA</sequence>
<dbReference type="Proteomes" id="UP000514509">
    <property type="component" value="Chromosome"/>
</dbReference>
<dbReference type="KEGG" id="add:HUW48_12335"/>
<dbReference type="SUPFAM" id="SSF46955">
    <property type="entry name" value="Putative DNA-binding domain"/>
    <property type="match status" value="1"/>
</dbReference>
<keyword evidence="3" id="KW-1185">Reference proteome</keyword>
<reference evidence="2 3" key="2">
    <citation type="submission" date="2020-08" db="EMBL/GenBank/DDBJ databases">
        <title>Adhaeribacter dokdonensis sp. nov., isolated from the rhizosphere of Elymus tsukushiensis, a plant native to the Dokdo Islands, Republic of Korea.</title>
        <authorList>
            <person name="Ghim S.Y."/>
        </authorList>
    </citation>
    <scope>NUCLEOTIDE SEQUENCE [LARGE SCALE GENOMIC DNA]</scope>
    <source>
        <strain evidence="2 3">KUDC8001</strain>
    </source>
</reference>
<dbReference type="GO" id="GO:0003677">
    <property type="term" value="F:DNA binding"/>
    <property type="evidence" value="ECO:0007669"/>
    <property type="project" value="InterPro"/>
</dbReference>
<organism evidence="2 3">
    <name type="scientific">Adhaeribacter radiodurans</name>
    <dbReference type="NCBI Taxonomy" id="2745197"/>
    <lineage>
        <taxon>Bacteria</taxon>
        <taxon>Pseudomonadati</taxon>
        <taxon>Bacteroidota</taxon>
        <taxon>Cytophagia</taxon>
        <taxon>Cytophagales</taxon>
        <taxon>Hymenobacteraceae</taxon>
        <taxon>Adhaeribacter</taxon>
    </lineage>
</organism>
<reference evidence="2 3" key="1">
    <citation type="submission" date="2020-06" db="EMBL/GenBank/DDBJ databases">
        <authorList>
            <person name="Hwang Y.J."/>
        </authorList>
    </citation>
    <scope>NUCLEOTIDE SEQUENCE [LARGE SCALE GENOMIC DNA]</scope>
    <source>
        <strain evidence="2 3">KUDC8001</strain>
    </source>
</reference>